<sequence length="130" mass="14958">MKTDNETRLREVFDSEIDSICDMVAPLMDANATDEAQDEAREEIMCDPLSIEFRSRWGGSVEEFEAEEFRILLAWGGPAVQIVGQIGRFGEAESYELQVQDWFQPWTTYPMTAAQDEALRVYLNEFYLGE</sequence>
<comment type="caution">
    <text evidence="1">The sequence shown here is derived from an EMBL/GenBank/DDBJ whole genome shotgun (WGS) entry which is preliminary data.</text>
</comment>
<accession>A0A845M8Q4</accession>
<reference evidence="1 2" key="1">
    <citation type="submission" date="2019-12" db="EMBL/GenBank/DDBJ databases">
        <title>Maritimibacter sp. nov. sp. isolated from sea sand.</title>
        <authorList>
            <person name="Kim J."/>
            <person name="Jeong S.E."/>
            <person name="Jung H.S."/>
            <person name="Jeon C.O."/>
        </authorList>
    </citation>
    <scope>NUCLEOTIDE SEQUENCE [LARGE SCALE GENOMIC DNA]</scope>
    <source>
        <strain evidence="1 2">DP07</strain>
    </source>
</reference>
<gene>
    <name evidence="1" type="ORF">GQE99_06610</name>
</gene>
<name>A0A845M8Q4_9RHOB</name>
<proteinExistence type="predicted"/>
<dbReference type="AlphaFoldDB" id="A0A845M8Q4"/>
<dbReference type="RefSeq" id="WP_161350794.1">
    <property type="nucleotide sequence ID" value="NZ_WTUX01000010.1"/>
</dbReference>
<dbReference type="EMBL" id="WTUX01000010">
    <property type="protein sequence ID" value="MZR12691.1"/>
    <property type="molecule type" value="Genomic_DNA"/>
</dbReference>
<organism evidence="1 2">
    <name type="scientific">Maritimibacter harenae</name>
    <dbReference type="NCBI Taxonomy" id="2606218"/>
    <lineage>
        <taxon>Bacteria</taxon>
        <taxon>Pseudomonadati</taxon>
        <taxon>Pseudomonadota</taxon>
        <taxon>Alphaproteobacteria</taxon>
        <taxon>Rhodobacterales</taxon>
        <taxon>Roseobacteraceae</taxon>
        <taxon>Maritimibacter</taxon>
    </lineage>
</organism>
<evidence type="ECO:0000313" key="2">
    <source>
        <dbReference type="Proteomes" id="UP000467322"/>
    </source>
</evidence>
<evidence type="ECO:0000313" key="1">
    <source>
        <dbReference type="EMBL" id="MZR12691.1"/>
    </source>
</evidence>
<protein>
    <submittedName>
        <fullName evidence="1">Uncharacterized protein</fullName>
    </submittedName>
</protein>
<keyword evidence="2" id="KW-1185">Reference proteome</keyword>
<dbReference type="Proteomes" id="UP000467322">
    <property type="component" value="Unassembled WGS sequence"/>
</dbReference>